<evidence type="ECO:0000313" key="2">
    <source>
        <dbReference type="Proteomes" id="UP000595823"/>
    </source>
</evidence>
<name>A0A7T6Z4X8_9BACI</name>
<reference evidence="1 2" key="1">
    <citation type="submission" date="2020-06" db="EMBL/GenBank/DDBJ databases">
        <title>Genomic analysis of Salicibibacter sp. NKC5-3.</title>
        <authorList>
            <person name="Oh Y.J."/>
        </authorList>
    </citation>
    <scope>NUCLEOTIDE SEQUENCE [LARGE SCALE GENOMIC DNA]</scope>
    <source>
        <strain evidence="1 2">NKC5-3</strain>
    </source>
</reference>
<dbReference type="Gene3D" id="3.30.460.10">
    <property type="entry name" value="Beta Polymerase, domain 2"/>
    <property type="match status" value="1"/>
</dbReference>
<dbReference type="AlphaFoldDB" id="A0A7T6Z4X8"/>
<dbReference type="KEGG" id="scia:HUG15_15715"/>
<keyword evidence="2" id="KW-1185">Reference proteome</keyword>
<dbReference type="EMBL" id="CP054705">
    <property type="protein sequence ID" value="QQK76868.1"/>
    <property type="molecule type" value="Genomic_DNA"/>
</dbReference>
<proteinExistence type="predicted"/>
<protein>
    <recommendedName>
        <fullName evidence="3">Nucleotidyltransferase domain-containing protein</fullName>
    </recommendedName>
</protein>
<dbReference type="SUPFAM" id="SSF81301">
    <property type="entry name" value="Nucleotidyltransferase"/>
    <property type="match status" value="1"/>
</dbReference>
<organism evidence="1 2">
    <name type="scientific">Salicibibacter cibarius</name>
    <dbReference type="NCBI Taxonomy" id="2743000"/>
    <lineage>
        <taxon>Bacteria</taxon>
        <taxon>Bacillati</taxon>
        <taxon>Bacillota</taxon>
        <taxon>Bacilli</taxon>
        <taxon>Bacillales</taxon>
        <taxon>Bacillaceae</taxon>
        <taxon>Salicibibacter</taxon>
    </lineage>
</organism>
<gene>
    <name evidence="1" type="ORF">HUG15_15715</name>
</gene>
<dbReference type="Proteomes" id="UP000595823">
    <property type="component" value="Chromosome"/>
</dbReference>
<evidence type="ECO:0008006" key="3">
    <source>
        <dbReference type="Google" id="ProtNLM"/>
    </source>
</evidence>
<sequence>MEPLGRCNAASAKKATEDSDIDVAVVANDFTGDSIEGTMRLMKIRREVDVRIEPHPFTSEDFQDDHPIAKEILENGYEVFSQPVR</sequence>
<accession>A0A7T6Z4X8</accession>
<evidence type="ECO:0000313" key="1">
    <source>
        <dbReference type="EMBL" id="QQK76868.1"/>
    </source>
</evidence>
<dbReference type="InterPro" id="IPR043519">
    <property type="entry name" value="NT_sf"/>
</dbReference>